<evidence type="ECO:0000313" key="19">
    <source>
        <dbReference type="EMBL" id="PKS10624.1"/>
    </source>
</evidence>
<keyword evidence="7" id="KW-0336">GPI-anchor</keyword>
<comment type="subcellular location">
    <subcellularLocation>
        <location evidence="1">Cell membrane</location>
        <topology evidence="1">Lipid-anchor</topology>
        <topology evidence="1">GPI-anchor</topology>
    </subcellularLocation>
    <subcellularLocation>
        <location evidence="2">Secreted</location>
    </subcellularLocation>
</comment>
<keyword evidence="6 15" id="KW-0349">Heme</keyword>
<dbReference type="GO" id="GO:0098552">
    <property type="term" value="C:side of membrane"/>
    <property type="evidence" value="ECO:0007669"/>
    <property type="project" value="UniProtKB-KW"/>
</dbReference>
<evidence type="ECO:0000256" key="2">
    <source>
        <dbReference type="ARBA" id="ARBA00004613"/>
    </source>
</evidence>
<dbReference type="PANTHER" id="PTHR37928:SF2">
    <property type="entry name" value="GPI ANCHORED CFEM DOMAIN PROTEIN (AFU_ORTHOLOGUE AFUA_6G10580)"/>
    <property type="match status" value="1"/>
</dbReference>
<dbReference type="InterPro" id="IPR008427">
    <property type="entry name" value="Extracellular_membr_CFEM_dom"/>
</dbReference>
<dbReference type="STRING" id="41688.A0A2N3NDX5"/>
<keyword evidence="8 15" id="KW-0479">Metal-binding</keyword>
<dbReference type="InterPro" id="IPR051735">
    <property type="entry name" value="CFEM_domain"/>
</dbReference>
<evidence type="ECO:0000256" key="11">
    <source>
        <dbReference type="ARBA" id="ARBA00023136"/>
    </source>
</evidence>
<dbReference type="EMBL" id="NLAX01000008">
    <property type="protein sequence ID" value="PKS10624.1"/>
    <property type="molecule type" value="Genomic_DNA"/>
</dbReference>
<feature type="compositionally biased region" description="Polar residues" evidence="16">
    <location>
        <begin position="102"/>
        <end position="118"/>
    </location>
</feature>
<evidence type="ECO:0000256" key="16">
    <source>
        <dbReference type="SAM" id="MobiDB-lite"/>
    </source>
</evidence>
<evidence type="ECO:0000256" key="9">
    <source>
        <dbReference type="ARBA" id="ARBA00022729"/>
    </source>
</evidence>
<evidence type="ECO:0000256" key="5">
    <source>
        <dbReference type="ARBA" id="ARBA00022525"/>
    </source>
</evidence>
<evidence type="ECO:0000256" key="6">
    <source>
        <dbReference type="ARBA" id="ARBA00022617"/>
    </source>
</evidence>
<dbReference type="GO" id="GO:0005886">
    <property type="term" value="C:plasma membrane"/>
    <property type="evidence" value="ECO:0007669"/>
    <property type="project" value="UniProtKB-SubCell"/>
</dbReference>
<evidence type="ECO:0000256" key="12">
    <source>
        <dbReference type="ARBA" id="ARBA00023157"/>
    </source>
</evidence>
<protein>
    <recommendedName>
        <fullName evidence="18">CFEM domain-containing protein</fullName>
    </recommendedName>
</protein>
<keyword evidence="11" id="KW-0472">Membrane</keyword>
<keyword evidence="10 15" id="KW-0408">Iron</keyword>
<keyword evidence="20" id="KW-1185">Reference proteome</keyword>
<evidence type="ECO:0000256" key="14">
    <source>
        <dbReference type="ARBA" id="ARBA00023288"/>
    </source>
</evidence>
<dbReference type="InParanoid" id="A0A2N3NDX5"/>
<comment type="caution">
    <text evidence="19">The sequence shown here is derived from an EMBL/GenBank/DDBJ whole genome shotgun (WGS) entry which is preliminary data.</text>
</comment>
<comment type="similarity">
    <text evidence="3">Belongs to the RBT5 family.</text>
</comment>
<evidence type="ECO:0000313" key="20">
    <source>
        <dbReference type="Proteomes" id="UP000233524"/>
    </source>
</evidence>
<feature type="binding site" description="axial binding residue" evidence="15">
    <location>
        <position position="48"/>
    </location>
    <ligand>
        <name>heme</name>
        <dbReference type="ChEBI" id="CHEBI:30413"/>
    </ligand>
    <ligandPart>
        <name>Fe</name>
        <dbReference type="ChEBI" id="CHEBI:18248"/>
    </ligandPart>
</feature>
<evidence type="ECO:0000256" key="10">
    <source>
        <dbReference type="ARBA" id="ARBA00023004"/>
    </source>
</evidence>
<feature type="disulfide bond" evidence="15">
    <location>
        <begin position="44"/>
        <end position="51"/>
    </location>
</feature>
<dbReference type="Pfam" id="PF05730">
    <property type="entry name" value="CFEM"/>
    <property type="match status" value="1"/>
</dbReference>
<evidence type="ECO:0000256" key="8">
    <source>
        <dbReference type="ARBA" id="ARBA00022723"/>
    </source>
</evidence>
<evidence type="ECO:0000256" key="13">
    <source>
        <dbReference type="ARBA" id="ARBA00023180"/>
    </source>
</evidence>
<keyword evidence="14" id="KW-0449">Lipoprotein</keyword>
<evidence type="ECO:0000259" key="18">
    <source>
        <dbReference type="PROSITE" id="PS52012"/>
    </source>
</evidence>
<dbReference type="PANTHER" id="PTHR37928">
    <property type="entry name" value="CFEM DOMAIN PROTEIN (AFU_ORTHOLOGUE AFUA_6G14090)"/>
    <property type="match status" value="1"/>
</dbReference>
<accession>A0A2N3NDX5</accession>
<comment type="caution">
    <text evidence="15">Lacks conserved residue(s) required for the propagation of feature annotation.</text>
</comment>
<keyword evidence="13" id="KW-0325">Glycoprotein</keyword>
<keyword evidence="4" id="KW-1003">Cell membrane</keyword>
<keyword evidence="12 15" id="KW-1015">Disulfide bond</keyword>
<dbReference type="Proteomes" id="UP000233524">
    <property type="component" value="Unassembled WGS sequence"/>
</dbReference>
<dbReference type="PROSITE" id="PS52012">
    <property type="entry name" value="CFEM"/>
    <property type="match status" value="1"/>
</dbReference>
<evidence type="ECO:0000256" key="4">
    <source>
        <dbReference type="ARBA" id="ARBA00022475"/>
    </source>
</evidence>
<feature type="domain" description="CFEM" evidence="18">
    <location>
        <begin position="1"/>
        <end position="113"/>
    </location>
</feature>
<evidence type="ECO:0000256" key="1">
    <source>
        <dbReference type="ARBA" id="ARBA00004609"/>
    </source>
</evidence>
<reference evidence="19 20" key="1">
    <citation type="journal article" date="2017" name="G3 (Bethesda)">
        <title>First Draft Genome Sequence of the Pathogenic Fungus Lomentospora prolificans (Formerly Scedosporium prolificans).</title>
        <authorList>
            <person name="Luo R."/>
            <person name="Zimin A."/>
            <person name="Workman R."/>
            <person name="Fan Y."/>
            <person name="Pertea G."/>
            <person name="Grossman N."/>
            <person name="Wear M.P."/>
            <person name="Jia B."/>
            <person name="Miller H."/>
            <person name="Casadevall A."/>
            <person name="Timp W."/>
            <person name="Zhang S.X."/>
            <person name="Salzberg S.L."/>
        </authorList>
    </citation>
    <scope>NUCLEOTIDE SEQUENCE [LARGE SCALE GENOMIC DNA]</scope>
    <source>
        <strain evidence="19 20">JHH-5317</strain>
    </source>
</reference>
<dbReference type="SMART" id="SM00747">
    <property type="entry name" value="CFEM"/>
    <property type="match status" value="1"/>
</dbReference>
<sequence length="177" mass="16733">MKFIAVTLALAAAALAADTPATSIPPCANDCITGATTGTKIAGCNQGDIKCVCSNSNFLDSIACCLADACDADGLTAAVSFARALCGGAGVEVPEEVVCKSGDSNTSGDATGTATDSQSSSTPTGTDADSTADSADSTESPAASNTATGGGGDSAGTSNAPMAGGLLGGALAVLLLV</sequence>
<name>A0A2N3NDX5_9PEZI</name>
<feature type="region of interest" description="Disordered" evidence="16">
    <location>
        <begin position="100"/>
        <end position="156"/>
    </location>
</feature>
<keyword evidence="9 17" id="KW-0732">Signal</keyword>
<evidence type="ECO:0000256" key="17">
    <source>
        <dbReference type="SAM" id="SignalP"/>
    </source>
</evidence>
<feature type="compositionally biased region" description="Low complexity" evidence="16">
    <location>
        <begin position="119"/>
        <end position="147"/>
    </location>
</feature>
<dbReference type="GO" id="GO:0046872">
    <property type="term" value="F:metal ion binding"/>
    <property type="evidence" value="ECO:0007669"/>
    <property type="project" value="UniProtKB-UniRule"/>
</dbReference>
<evidence type="ECO:0000256" key="15">
    <source>
        <dbReference type="PROSITE-ProRule" id="PRU01356"/>
    </source>
</evidence>
<proteinExistence type="inferred from homology"/>
<evidence type="ECO:0000256" key="3">
    <source>
        <dbReference type="ARBA" id="ARBA00010031"/>
    </source>
</evidence>
<feature type="chain" id="PRO_5014950040" description="CFEM domain-containing protein" evidence="17">
    <location>
        <begin position="17"/>
        <end position="177"/>
    </location>
</feature>
<organism evidence="19 20">
    <name type="scientific">Lomentospora prolificans</name>
    <dbReference type="NCBI Taxonomy" id="41688"/>
    <lineage>
        <taxon>Eukaryota</taxon>
        <taxon>Fungi</taxon>
        <taxon>Dikarya</taxon>
        <taxon>Ascomycota</taxon>
        <taxon>Pezizomycotina</taxon>
        <taxon>Sordariomycetes</taxon>
        <taxon>Hypocreomycetidae</taxon>
        <taxon>Microascales</taxon>
        <taxon>Microascaceae</taxon>
        <taxon>Lomentospora</taxon>
    </lineage>
</organism>
<dbReference type="GO" id="GO:0005576">
    <property type="term" value="C:extracellular region"/>
    <property type="evidence" value="ECO:0007669"/>
    <property type="project" value="UniProtKB-SubCell"/>
</dbReference>
<keyword evidence="5" id="KW-0964">Secreted</keyword>
<dbReference type="AlphaFoldDB" id="A0A2N3NDX5"/>
<dbReference type="VEuPathDB" id="FungiDB:jhhlp_002379"/>
<gene>
    <name evidence="19" type="ORF">jhhlp_002379</name>
</gene>
<feature type="signal peptide" evidence="17">
    <location>
        <begin position="1"/>
        <end position="16"/>
    </location>
</feature>
<evidence type="ECO:0000256" key="7">
    <source>
        <dbReference type="ARBA" id="ARBA00022622"/>
    </source>
</evidence>
<feature type="disulfide bond" evidence="15">
    <location>
        <begin position="53"/>
        <end position="86"/>
    </location>
</feature>